<evidence type="ECO:0000256" key="5">
    <source>
        <dbReference type="PROSITE-ProRule" id="PRU00283"/>
    </source>
</evidence>
<dbReference type="InterPro" id="IPR000253">
    <property type="entry name" value="FHA_dom"/>
</dbReference>
<dbReference type="GO" id="GO:0005874">
    <property type="term" value="C:microtubule"/>
    <property type="evidence" value="ECO:0000318"/>
    <property type="project" value="GO_Central"/>
</dbReference>
<dbReference type="GeneTree" id="ENSGT00940000157508"/>
<reference evidence="9" key="1">
    <citation type="journal article" date="2010" name="Science">
        <title>The genome of the Western clawed frog Xenopus tropicalis.</title>
        <authorList>
            <person name="Hellsten U."/>
            <person name="Harland R.M."/>
            <person name="Gilchrist M.J."/>
            <person name="Hendrix D."/>
            <person name="Jurka J."/>
            <person name="Kapitonov V."/>
            <person name="Ovcharenko I."/>
            <person name="Putnam N.H."/>
            <person name="Shu S."/>
            <person name="Taher L."/>
            <person name="Blitz I.L."/>
            <person name="Blumberg B."/>
            <person name="Dichmann D.S."/>
            <person name="Dubchak I."/>
            <person name="Amaya E."/>
            <person name="Detter J.C."/>
            <person name="Fletcher R."/>
            <person name="Gerhard D.S."/>
            <person name="Goodstein D."/>
            <person name="Graves T."/>
            <person name="Grigoriev I.V."/>
            <person name="Grimwood J."/>
            <person name="Kawashima T."/>
            <person name="Lindquist E."/>
            <person name="Lucas S.M."/>
            <person name="Mead P.E."/>
            <person name="Mitros T."/>
            <person name="Ogino H."/>
            <person name="Ohta Y."/>
            <person name="Poliakov A.V."/>
            <person name="Pollet N."/>
            <person name="Robert J."/>
            <person name="Salamov A."/>
            <person name="Sater A.K."/>
            <person name="Schmutz J."/>
            <person name="Terry A."/>
            <person name="Vize P.D."/>
            <person name="Warren W.C."/>
            <person name="Wells D."/>
            <person name="Wills A."/>
            <person name="Wilson R.K."/>
            <person name="Zimmerman L.B."/>
            <person name="Zorn A.M."/>
            <person name="Grainger R."/>
            <person name="Grammer T."/>
            <person name="Khokha M.K."/>
            <person name="Richardson P.M."/>
            <person name="Rokhsar D.S."/>
        </authorList>
    </citation>
    <scope>NUCLEOTIDE SEQUENCE [LARGE SCALE GENOMIC DNA]</scope>
    <source>
        <strain evidence="9">Nigerian</strain>
    </source>
</reference>
<feature type="compositionally biased region" description="Polar residues" evidence="7">
    <location>
        <begin position="565"/>
        <end position="575"/>
    </location>
</feature>
<keyword evidence="4 5" id="KW-0505">Motor protein</keyword>
<feature type="binding site" evidence="5">
    <location>
        <begin position="97"/>
        <end position="104"/>
    </location>
    <ligand>
        <name>ATP</name>
        <dbReference type="ChEBI" id="CHEBI:30616"/>
    </ligand>
</feature>
<dbReference type="SUPFAM" id="SSF52540">
    <property type="entry name" value="P-loop containing nucleoside triphosphate hydrolases"/>
    <property type="match status" value="1"/>
</dbReference>
<evidence type="ECO:0000256" key="7">
    <source>
        <dbReference type="SAM" id="MobiDB-lite"/>
    </source>
</evidence>
<reference evidence="11" key="3">
    <citation type="submission" date="2025-04" db="UniProtKB">
        <authorList>
            <consortium name="RefSeq"/>
        </authorList>
    </citation>
    <scope>IDENTIFICATION</scope>
    <source>
        <strain evidence="11">Nigerian</strain>
        <tissue evidence="11">Liver and blood</tissue>
    </source>
</reference>
<name>A0A803J9J8_XENTR</name>
<feature type="region of interest" description="Disordered" evidence="7">
    <location>
        <begin position="742"/>
        <end position="775"/>
    </location>
</feature>
<dbReference type="GO" id="GO:0008017">
    <property type="term" value="F:microtubule binding"/>
    <property type="evidence" value="ECO:0000318"/>
    <property type="project" value="GO_Central"/>
</dbReference>
<dbReference type="GO" id="GO:0016887">
    <property type="term" value="F:ATP hydrolysis activity"/>
    <property type="evidence" value="ECO:0000318"/>
    <property type="project" value="GO_Central"/>
</dbReference>
<dbReference type="PROSITE" id="PS50067">
    <property type="entry name" value="KINESIN_MOTOR_2"/>
    <property type="match status" value="1"/>
</dbReference>
<dbReference type="PRINTS" id="PR00380">
    <property type="entry name" value="KINESINHEAVY"/>
</dbReference>
<evidence type="ECO:0000313" key="12">
    <source>
        <dbReference type="Xenbase" id="XB-GENE-29091223"/>
    </source>
</evidence>
<evidence type="ECO:0000256" key="4">
    <source>
        <dbReference type="ARBA" id="ARBA00023175"/>
    </source>
</evidence>
<feature type="region of interest" description="Disordered" evidence="7">
    <location>
        <begin position="565"/>
        <end position="638"/>
    </location>
</feature>
<dbReference type="InterPro" id="IPR019821">
    <property type="entry name" value="Kinesin_motor_CS"/>
</dbReference>
<dbReference type="Gene3D" id="2.60.200.20">
    <property type="match status" value="1"/>
</dbReference>
<dbReference type="Gene3D" id="3.40.850.10">
    <property type="entry name" value="Kinesin motor domain"/>
    <property type="match status" value="1"/>
</dbReference>
<dbReference type="OMA" id="NYENINC"/>
<dbReference type="InterPro" id="IPR001752">
    <property type="entry name" value="Kinesin_motor_dom"/>
</dbReference>
<dbReference type="GO" id="GO:0005871">
    <property type="term" value="C:kinesin complex"/>
    <property type="evidence" value="ECO:0000318"/>
    <property type="project" value="GO_Central"/>
</dbReference>
<dbReference type="Pfam" id="PF00498">
    <property type="entry name" value="FHA"/>
    <property type="match status" value="1"/>
</dbReference>
<dbReference type="Proteomes" id="UP000008143">
    <property type="component" value="Chromosome 9"/>
</dbReference>
<comment type="similarity">
    <text evidence="5">Belongs to the TRAFAC class myosin-kinesin ATPase superfamily. Kinesin family.</text>
</comment>
<dbReference type="AlphaFoldDB" id="A0A803J9J8"/>
<dbReference type="InterPro" id="IPR027417">
    <property type="entry name" value="P-loop_NTPase"/>
</dbReference>
<dbReference type="AGR" id="Xenbase:XB-GENE-29091223"/>
<feature type="compositionally biased region" description="Polar residues" evidence="7">
    <location>
        <begin position="742"/>
        <end position="756"/>
    </location>
</feature>
<proteinExistence type="inferred from homology"/>
<dbReference type="KEGG" id="xtr:108648793"/>
<feature type="compositionally biased region" description="Basic and acidic residues" evidence="7">
    <location>
        <begin position="585"/>
        <end position="601"/>
    </location>
</feature>
<evidence type="ECO:0000259" key="8">
    <source>
        <dbReference type="PROSITE" id="PS50067"/>
    </source>
</evidence>
<dbReference type="GeneID" id="108648793"/>
<keyword evidence="3 6" id="KW-0175">Coiled coil</keyword>
<dbReference type="Pfam" id="PF00225">
    <property type="entry name" value="Kinesin"/>
    <property type="match status" value="1"/>
</dbReference>
<organism evidence="9">
    <name type="scientific">Xenopus tropicalis</name>
    <name type="common">Western clawed frog</name>
    <name type="synonym">Silurana tropicalis</name>
    <dbReference type="NCBI Taxonomy" id="8364"/>
    <lineage>
        <taxon>Eukaryota</taxon>
        <taxon>Metazoa</taxon>
        <taxon>Chordata</taxon>
        <taxon>Craniata</taxon>
        <taxon>Vertebrata</taxon>
        <taxon>Euteleostomi</taxon>
        <taxon>Amphibia</taxon>
        <taxon>Batrachia</taxon>
        <taxon>Anura</taxon>
        <taxon>Pipoidea</taxon>
        <taxon>Pipidae</taxon>
        <taxon>Xenopodinae</taxon>
        <taxon>Xenopus</taxon>
        <taxon>Silurana</taxon>
    </lineage>
</organism>
<dbReference type="Gene3D" id="6.10.250.2520">
    <property type="match status" value="1"/>
</dbReference>
<reference evidence="9" key="2">
    <citation type="submission" date="2021-03" db="UniProtKB">
        <authorList>
            <consortium name="Ensembl"/>
        </authorList>
    </citation>
    <scope>IDENTIFICATION</scope>
</reference>
<keyword evidence="2 5" id="KW-0067">ATP-binding</keyword>
<dbReference type="Xenbase" id="XB-GENE-29091223">
    <property type="gene designation" value="LOC108648793"/>
</dbReference>
<dbReference type="GO" id="GO:0005737">
    <property type="term" value="C:cytoplasm"/>
    <property type="evidence" value="ECO:0000318"/>
    <property type="project" value="GO_Central"/>
</dbReference>
<dbReference type="InterPro" id="IPR036961">
    <property type="entry name" value="Kinesin_motor_dom_sf"/>
</dbReference>
<dbReference type="InterPro" id="IPR008984">
    <property type="entry name" value="SMAD_FHA_dom_sf"/>
</dbReference>
<feature type="compositionally biased region" description="Polar residues" evidence="7">
    <location>
        <begin position="619"/>
        <end position="634"/>
    </location>
</feature>
<gene>
    <name evidence="9 11 12" type="primary">LOC108648793</name>
</gene>
<evidence type="ECO:0000256" key="6">
    <source>
        <dbReference type="SAM" id="Coils"/>
    </source>
</evidence>
<feature type="coiled-coil region" evidence="6">
    <location>
        <begin position="353"/>
        <end position="397"/>
    </location>
</feature>
<dbReference type="Ensembl" id="ENSXETT00000106065">
    <property type="protein sequence ID" value="ENSXETP00000104551"/>
    <property type="gene ID" value="ENSXETG00000046708"/>
</dbReference>
<feature type="compositionally biased region" description="Polar residues" evidence="7">
    <location>
        <begin position="765"/>
        <end position="775"/>
    </location>
</feature>
<evidence type="ECO:0000256" key="2">
    <source>
        <dbReference type="ARBA" id="ARBA00022840"/>
    </source>
</evidence>
<sequence>MSAVRVKVAVRARPMNHRENELKSECVVQVKGNQIFLLPPPSHKEDHMKVKKEFTFDHCFLTVDENHAGQEEVFSVLGSELVDNVFKGFNACIFAYGQTGSGKSFSMMGTDEQPGLIPMISSELFKREHNSRQLRVEVSFMEIYNEKVRDLLQSKENQKTLKVRESKQFGPYVEGLSHHTVSNYENINCLVLKANKHRTTAATNMNDVSSRSHAIFSITVSQIHINHSTGSTRELTGKISLVDLAGSERVSKTGAEGEHLKESKNINKSLTALGRVIFALSEGKASYVNYRDSVLTWLLKNNLGGNSKTVMLATISPAADNYHETLSTLTYADSAKRIVNQAVVNEDTTCKAIGELQEEVRILKEKLSQAEGMHRDLQELQSKLREKEDLLEELNMTWEEKLQNFEVMQERQKHLDSMGITVEQLGIRIDPQKSYLFPIHHHPEHTYLFYLKENTSVGAGTSQDIQLNGPGIELDHCVINILEGFVTSKENAPTYVNGCLVCKSTDLWDGDKITLGSYTFMIHLPHRKRTESVNNYTEEQIRADSLSFTQGKDILAGYDNITYHNNNSTEGSSSPDFRPNSDCPMADKRSSVLERSAKLEEDSYSTNKLSKASQHDNISRSPSQEGSPTMSSATKGRDTLVHMNKVQITLDTEATDSLLNRFKNINTVEIDGQSHGKYNKTKRPFSEFPARTNVLPPIHSLSITSQVGTAVDGTVCEIPCHNINNCVISQYDKTAQEHCNSPVRQSSATDTKANSDVQKRAIDSGRNSSCQERNNDTISDQQEFLHCSSLGGARISEDTGLSLKLFYWDKTFDVSWLAGQLKNSLLMPITGVSFIPLSVTSEDEWKAAADRNSVIVVCHSLRSGKPRDYLKPYLEYFMKMWGPSKITMIISDLDYDPLTSMEWRDWWNKSPFAQCNLQLFTKEEINEKRSLEQRRKDVKENQRPQINMNRGSCQEATQLILQPQGGLVVGICSREPWSHQWIEDLLKTESFKKNIRDIQSIRISSDISQFQKDISKCTFCILYHSDKQGATEAANGLNALYNDELGTMFHIVGKQRIVMVMADLEDSSGRVKRRMQHTQANIMKLTCRLTLFNRGQIDSIIKGNITSRSVKRKLNKLQKTLTEANHGSRVSFHSAAKAIL</sequence>
<evidence type="ECO:0000256" key="1">
    <source>
        <dbReference type="ARBA" id="ARBA00022741"/>
    </source>
</evidence>
<evidence type="ECO:0000313" key="10">
    <source>
        <dbReference type="Proteomes" id="UP000008143"/>
    </source>
</evidence>
<accession>A0A803J9J8</accession>
<keyword evidence="10" id="KW-1185">Reference proteome</keyword>
<dbReference type="GO" id="GO:0005524">
    <property type="term" value="F:ATP binding"/>
    <property type="evidence" value="ECO:0007669"/>
    <property type="project" value="UniProtKB-UniRule"/>
</dbReference>
<keyword evidence="1 5" id="KW-0547">Nucleotide-binding</keyword>
<dbReference type="PANTHER" id="PTHR47117">
    <property type="entry name" value="STAR-RELATED LIPID TRANSFER PROTEIN 9"/>
    <property type="match status" value="1"/>
</dbReference>
<dbReference type="SMART" id="SM00129">
    <property type="entry name" value="KISc"/>
    <property type="match status" value="1"/>
</dbReference>
<dbReference type="SUPFAM" id="SSF49879">
    <property type="entry name" value="SMAD/FHA domain"/>
    <property type="match status" value="1"/>
</dbReference>
<evidence type="ECO:0000256" key="3">
    <source>
        <dbReference type="ARBA" id="ARBA00023054"/>
    </source>
</evidence>
<feature type="domain" description="Kinesin motor" evidence="8">
    <location>
        <begin position="5"/>
        <end position="338"/>
    </location>
</feature>
<dbReference type="PROSITE" id="PS00411">
    <property type="entry name" value="KINESIN_MOTOR_1"/>
    <property type="match status" value="1"/>
</dbReference>
<dbReference type="GO" id="GO:0003777">
    <property type="term" value="F:microtubule motor activity"/>
    <property type="evidence" value="ECO:0000318"/>
    <property type="project" value="GO_Central"/>
</dbReference>
<dbReference type="GO" id="GO:0007018">
    <property type="term" value="P:microtubule-based movement"/>
    <property type="evidence" value="ECO:0000318"/>
    <property type="project" value="GO_Central"/>
</dbReference>
<dbReference type="OrthoDB" id="10362482at2759"/>
<evidence type="ECO:0000313" key="11">
    <source>
        <dbReference type="RefSeq" id="XP_017952709.2"/>
    </source>
</evidence>
<dbReference type="GO" id="GO:0006886">
    <property type="term" value="P:intracellular protein transport"/>
    <property type="evidence" value="ECO:0000318"/>
    <property type="project" value="GO_Central"/>
</dbReference>
<protein>
    <submittedName>
        <fullName evidence="9 11">Kinesin-like protein Klp98A</fullName>
    </submittedName>
</protein>
<dbReference type="RefSeq" id="XP_017952709.2">
    <property type="nucleotide sequence ID" value="XM_018097220.2"/>
</dbReference>
<evidence type="ECO:0000313" key="9">
    <source>
        <dbReference type="Ensembl" id="ENSXETP00000104551"/>
    </source>
</evidence>